<name>A0A7S4AXH0_9STRA</name>
<evidence type="ECO:0000256" key="1">
    <source>
        <dbReference type="ARBA" id="ARBA00022527"/>
    </source>
</evidence>
<sequence>MSDNNKESLKKKLARLLKKAASQAIAEGDPWAKHKIDEVPAERVIRHMYQPETQTWKQDETIVKIEREPFTHGAMRFCYRMKKRSPPPQSSSNHRFHDYGWTRASNFVAKAYLDEKGEIETSEGAKESVRNDILLQYEASHWSSRFNDHNPPKKINFIRAYAVEFPDREGKPWFAVERYIFGNDMYGAGFTKHNTNAGFVDDDLHRITPQVFSAFSFYESQGTRLVADIQGVGNLFTDPQVLSSDYRFGDGDLGPRGMALFFKTFRHNTVASAMGIPVFPLSKNELKHQSKYEDDEFSMSDGGSSFLEAMKGLNRFEKMDLNRTRRLSVFIMPPKEIVQDEMKETEKRSNQVKQNKTMQEAPKISHNFPRLKRTHSEVDEVKLCLNISKQDFQFDMKSFLRKESGELMANIKEPKKRIAKRSSLLIRNVSAPIDICDSTKLNLGRVHYQLAILHGIGRFPEVVPSNDSEDIPSHDVLSVLFHLSHAASLRCVPACLALGRILSGLKTSVSELLDSFVPLDFEAAKDILKRAMESEFPPNAPKVAAGCVLYQIYLDEVSMARQGIKTDDDQDQIFTNHSVASDLVLINLLRGILDLMAARDEERESNRQFKDRKLTGSYSFQVGDRVEGNYCLEGNYYAGIVDSVSEDKTTVNVKYDDDGTIEGLSTEHVRMIIPPTAIQTELGGPLTDEEAGFGSGGDETITMEPYQLKAALAELIANNGDKAKASELYDEAAHEAIQANKMKTAAEWSLKAAELLD</sequence>
<evidence type="ECO:0000259" key="7">
    <source>
        <dbReference type="PROSITE" id="PS51158"/>
    </source>
</evidence>
<dbReference type="Pfam" id="PF02816">
    <property type="entry name" value="Alpha_kinase"/>
    <property type="match status" value="1"/>
</dbReference>
<dbReference type="Gene3D" id="3.20.200.10">
    <property type="entry name" value="MHCK/EF2 kinase"/>
    <property type="match status" value="1"/>
</dbReference>
<organism evidence="8">
    <name type="scientific">Pseudo-nitzschia australis</name>
    <dbReference type="NCBI Taxonomy" id="44445"/>
    <lineage>
        <taxon>Eukaryota</taxon>
        <taxon>Sar</taxon>
        <taxon>Stramenopiles</taxon>
        <taxon>Ochrophyta</taxon>
        <taxon>Bacillariophyta</taxon>
        <taxon>Bacillariophyceae</taxon>
        <taxon>Bacillariophycidae</taxon>
        <taxon>Bacillariales</taxon>
        <taxon>Bacillariaceae</taxon>
        <taxon>Pseudo-nitzschia</taxon>
    </lineage>
</organism>
<dbReference type="GO" id="GO:0004674">
    <property type="term" value="F:protein serine/threonine kinase activity"/>
    <property type="evidence" value="ECO:0007669"/>
    <property type="project" value="UniProtKB-KW"/>
</dbReference>
<dbReference type="GO" id="GO:0031037">
    <property type="term" value="P:myosin II filament disassembly"/>
    <property type="evidence" value="ECO:0007669"/>
    <property type="project" value="TreeGrafter"/>
</dbReference>
<dbReference type="GO" id="GO:1903013">
    <property type="term" value="P:response to differentiation-inducing factor 1"/>
    <property type="evidence" value="ECO:0007669"/>
    <property type="project" value="TreeGrafter"/>
</dbReference>
<dbReference type="SMART" id="SM00811">
    <property type="entry name" value="Alpha_kinase"/>
    <property type="match status" value="1"/>
</dbReference>
<evidence type="ECO:0000256" key="6">
    <source>
        <dbReference type="SAM" id="MobiDB-lite"/>
    </source>
</evidence>
<evidence type="ECO:0000256" key="3">
    <source>
        <dbReference type="ARBA" id="ARBA00022741"/>
    </source>
</evidence>
<dbReference type="EMBL" id="HBIX01035252">
    <property type="protein sequence ID" value="CAE0730261.1"/>
    <property type="molecule type" value="Transcribed_RNA"/>
</dbReference>
<keyword evidence="2" id="KW-0808">Transferase</keyword>
<feature type="domain" description="Alpha-type protein kinase" evidence="7">
    <location>
        <begin position="48"/>
        <end position="279"/>
    </location>
</feature>
<dbReference type="PROSITE" id="PS51158">
    <property type="entry name" value="ALPHA_KINASE"/>
    <property type="match status" value="1"/>
</dbReference>
<dbReference type="Gene3D" id="2.30.30.140">
    <property type="match status" value="1"/>
</dbReference>
<evidence type="ECO:0000256" key="4">
    <source>
        <dbReference type="ARBA" id="ARBA00022777"/>
    </source>
</evidence>
<proteinExistence type="predicted"/>
<dbReference type="PANTHER" id="PTHR45992">
    <property type="entry name" value="EUKARYOTIC ELONGATION FACTOR 2 KINASE-RELATED"/>
    <property type="match status" value="1"/>
</dbReference>
<reference evidence="8" key="1">
    <citation type="submission" date="2021-01" db="EMBL/GenBank/DDBJ databases">
        <authorList>
            <person name="Corre E."/>
            <person name="Pelletier E."/>
            <person name="Niang G."/>
            <person name="Scheremetjew M."/>
            <person name="Finn R."/>
            <person name="Kale V."/>
            <person name="Holt S."/>
            <person name="Cochrane G."/>
            <person name="Meng A."/>
            <person name="Brown T."/>
            <person name="Cohen L."/>
        </authorList>
    </citation>
    <scope>NUCLEOTIDE SEQUENCE</scope>
    <source>
        <strain evidence="8">10249 10 AB</strain>
    </source>
</reference>
<evidence type="ECO:0000313" key="8">
    <source>
        <dbReference type="EMBL" id="CAE0730261.1"/>
    </source>
</evidence>
<evidence type="ECO:0000256" key="5">
    <source>
        <dbReference type="ARBA" id="ARBA00022840"/>
    </source>
</evidence>
<protein>
    <recommendedName>
        <fullName evidence="7">Alpha-type protein kinase domain-containing protein</fullName>
    </recommendedName>
</protein>
<keyword evidence="3" id="KW-0547">Nucleotide-binding</keyword>
<dbReference type="Gene3D" id="3.30.200.20">
    <property type="entry name" value="Phosphorylase Kinase, domain 1"/>
    <property type="match status" value="1"/>
</dbReference>
<keyword evidence="5" id="KW-0067">ATP-binding</keyword>
<dbReference type="InterPro" id="IPR051852">
    <property type="entry name" value="Alpha-type_PK"/>
</dbReference>
<dbReference type="GO" id="GO:0005524">
    <property type="term" value="F:ATP binding"/>
    <property type="evidence" value="ECO:0007669"/>
    <property type="project" value="UniProtKB-KW"/>
</dbReference>
<gene>
    <name evidence="8" type="ORF">PAUS00366_LOCUS23047</name>
</gene>
<dbReference type="AlphaFoldDB" id="A0A7S4AXH0"/>
<accession>A0A7S4AXH0</accession>
<dbReference type="SUPFAM" id="SSF56112">
    <property type="entry name" value="Protein kinase-like (PK-like)"/>
    <property type="match status" value="1"/>
</dbReference>
<dbReference type="InterPro" id="IPR011009">
    <property type="entry name" value="Kinase-like_dom_sf"/>
</dbReference>
<keyword evidence="1" id="KW-0723">Serine/threonine-protein kinase</keyword>
<dbReference type="InterPro" id="IPR004166">
    <property type="entry name" value="a-kinase_dom"/>
</dbReference>
<evidence type="ECO:0000256" key="2">
    <source>
        <dbReference type="ARBA" id="ARBA00022679"/>
    </source>
</evidence>
<dbReference type="PANTHER" id="PTHR45992:SF2">
    <property type="entry name" value="EUKARYOTIC ELONGATION FACTOR 2 KINASE"/>
    <property type="match status" value="1"/>
</dbReference>
<feature type="region of interest" description="Disordered" evidence="6">
    <location>
        <begin position="341"/>
        <end position="360"/>
    </location>
</feature>
<keyword evidence="4" id="KW-0418">Kinase</keyword>